<name>A0A4D8URR3_9CYAN</name>
<dbReference type="PANTHER" id="PTHR33925">
    <property type="entry name" value="PLASTID DIVISION PROTEIN CDP1, CHLOROPLASTIC-RELATED"/>
    <property type="match status" value="1"/>
</dbReference>
<evidence type="ECO:0000313" key="4">
    <source>
        <dbReference type="EMBL" id="SMN23027.1"/>
    </source>
</evidence>
<proteinExistence type="evidence at transcript level"/>
<organism evidence="4">
    <name type="scientific">Arthrospira sp. SRM16</name>
    <dbReference type="NCBI Taxonomy" id="1929211"/>
    <lineage>
        <taxon>Bacteria</taxon>
        <taxon>Bacillati</taxon>
        <taxon>Cyanobacteriota</taxon>
        <taxon>Cyanophyceae</taxon>
        <taxon>Oscillatoriophycideae</taxon>
        <taxon>Oscillatoriales</taxon>
        <taxon>Microcoleaceae</taxon>
        <taxon>Arthrospira</taxon>
    </lineage>
</organism>
<dbReference type="Pfam" id="PF00226">
    <property type="entry name" value="DnaJ"/>
    <property type="match status" value="1"/>
</dbReference>
<evidence type="ECO:0000259" key="3">
    <source>
        <dbReference type="PROSITE" id="PS50076"/>
    </source>
</evidence>
<protein>
    <submittedName>
        <fullName evidence="4">Molecular chaperone DnaJ</fullName>
    </submittedName>
</protein>
<dbReference type="SMR" id="A0A4D8URR3"/>
<dbReference type="Pfam" id="PF25515">
    <property type="entry name" value="Arm_PDR"/>
    <property type="match status" value="1"/>
</dbReference>
<evidence type="ECO:0000256" key="2">
    <source>
        <dbReference type="SAM" id="Phobius"/>
    </source>
</evidence>
<sequence length="783" mass="86814">MRIPLDYYRILGLPIQATADQLKQARGDRQQQLPRREYSDLAIDARKQLIDEAYAVLSDPDQRGAYDMGFLAKTYDPGSRTVRTLGGPNVMSLSGAGGGKDADSHRASIEIDDRQFVGALLILQELGEYEQVVALTRPLIGTSSIGLKDGRFGDPDLVLPDIILTVALAYLELGREQWQSRQYENAAISLESGQDLLLRESLFASLRGEMQADLYKLRPYRIIELLQLPEQKADERRRGLQLLREMLHERGGIDGHGDDRSGLNVEDFLRFIQQLRSSLTTTEQQTLFEMEAHRPSAVSTYLAVYALLAQGFARAQPALIRKAKLMLMQLGRRQDVHLEKAVCCLLLGQTEEASRALDLSQEQEAIAFIRENSVDSPDLLPGLCLYAEHWLAEEVFPHFRDLQNQSVSLKEYFANKQVQSYLEALPAEARATSNEWVVVQPRRSSRSDNELTYAQSGSTPAVSTSANPAQSAPYSSSPDGLSNGHSPTGSVGMPTGSQSSHSGANSPSAQVPKTTPPGRFNQSTNESTYLQKPARGSSSTSHQPSPVASSSARLNGTPTANLPPLGQGSPQSHSPRRSRGKSTHESNYKVKRLILVGLVGLFGIWLLWMILSAIWGWIGNALEGMGGPRLTVDGPEIRLDNSPIAIPEPEPENPLAADLDPTVAQQVVNQWLTAKSAALGPEHQTEGLREILVEPSLARWMGLSESLRQENSHRRFQHEVRVQSVDVNENNPNQGTVDAQVREVTQFYQGNQMERSEDSTLQVRYQLVRDQGPWRIRDWEIIR</sequence>
<dbReference type="InterPro" id="IPR044685">
    <property type="entry name" value="CPD1-like"/>
</dbReference>
<dbReference type="InterPro" id="IPR057137">
    <property type="entry name" value="CDP1-like_a_solenoid_2"/>
</dbReference>
<dbReference type="Pfam" id="PF23468">
    <property type="entry name" value="ARC6"/>
    <property type="match status" value="1"/>
</dbReference>
<keyword evidence="2" id="KW-0812">Transmembrane</keyword>
<evidence type="ECO:0000256" key="1">
    <source>
        <dbReference type="SAM" id="MobiDB-lite"/>
    </source>
</evidence>
<feature type="domain" description="J" evidence="3">
    <location>
        <begin position="6"/>
        <end position="70"/>
    </location>
</feature>
<feature type="transmembrane region" description="Helical" evidence="2">
    <location>
        <begin position="593"/>
        <end position="618"/>
    </location>
</feature>
<dbReference type="InterPro" id="IPR025344">
    <property type="entry name" value="CDP1-like_IMS"/>
</dbReference>
<feature type="region of interest" description="Disordered" evidence="1">
    <location>
        <begin position="440"/>
        <end position="585"/>
    </location>
</feature>
<dbReference type="InterPro" id="IPR058032">
    <property type="entry name" value="CDP1-like_a_solenoid_1"/>
</dbReference>
<gene>
    <name evidence="4" type="primary">A-dnaJ</name>
</gene>
<dbReference type="Gene3D" id="1.10.287.110">
    <property type="entry name" value="DnaJ domain"/>
    <property type="match status" value="1"/>
</dbReference>
<dbReference type="PROSITE" id="PS50076">
    <property type="entry name" value="DNAJ_2"/>
    <property type="match status" value="1"/>
</dbReference>
<dbReference type="InterPro" id="IPR001623">
    <property type="entry name" value="DnaJ_domain"/>
</dbReference>
<feature type="compositionally biased region" description="Polar residues" evidence="1">
    <location>
        <begin position="520"/>
        <end position="560"/>
    </location>
</feature>
<dbReference type="EMBL" id="LT844556">
    <property type="protein sequence ID" value="SMN23027.1"/>
    <property type="molecule type" value="mRNA"/>
</dbReference>
<accession>A0A4D8URR3</accession>
<dbReference type="InterPro" id="IPR036869">
    <property type="entry name" value="J_dom_sf"/>
</dbReference>
<dbReference type="AlphaFoldDB" id="A0A4D8URR3"/>
<dbReference type="SUPFAM" id="SSF46565">
    <property type="entry name" value="Chaperone J-domain"/>
    <property type="match status" value="1"/>
</dbReference>
<dbReference type="Pfam" id="PF13355">
    <property type="entry name" value="ARC6-like_IMS"/>
    <property type="match status" value="1"/>
</dbReference>
<keyword evidence="2" id="KW-0472">Membrane</keyword>
<dbReference type="PANTHER" id="PTHR33925:SF1">
    <property type="entry name" value="PROTEIN ACCUMULATION AND REPLICATION OF CHLOROPLASTS 6, CHLOROPLASTIC"/>
    <property type="match status" value="1"/>
</dbReference>
<feature type="compositionally biased region" description="Polar residues" evidence="1">
    <location>
        <begin position="450"/>
        <end position="513"/>
    </location>
</feature>
<keyword evidence="2" id="KW-1133">Transmembrane helix</keyword>
<reference evidence="4" key="2">
    <citation type="submission" date="2019-04" db="EMBL/GenBank/DDBJ databases">
        <title>Arthrospira Metabolic genes.</title>
        <authorList>
            <person name="Venkatesh K."/>
            <person name="Anbazahan S."/>
            <person name="Faizal N."/>
            <person name="Arockiaraj J."/>
        </authorList>
    </citation>
    <scope>NUCLEOTIDE SEQUENCE</scope>
    <source>
        <strain evidence="4">SRM16</strain>
    </source>
</reference>
<dbReference type="CDD" id="cd06257">
    <property type="entry name" value="DnaJ"/>
    <property type="match status" value="1"/>
</dbReference>
<reference evidence="4" key="1">
    <citation type="submission" date="2017-04" db="EMBL/GenBank/DDBJ databases">
        <authorList>
            <person name="Kumaresan V."/>
        </authorList>
    </citation>
    <scope>NUCLEOTIDE SEQUENCE</scope>
    <source>
        <strain evidence="4">SRM16</strain>
    </source>
</reference>